<dbReference type="PANTHER" id="PTHR27001:SF585">
    <property type="entry name" value="OS02G0648100 PROTEIN"/>
    <property type="match status" value="1"/>
</dbReference>
<dbReference type="PANTHER" id="PTHR27001">
    <property type="entry name" value="OS01G0253100 PROTEIN"/>
    <property type="match status" value="1"/>
</dbReference>
<gene>
    <name evidence="4" type="ORF">MAR_003108</name>
</gene>
<keyword evidence="1" id="KW-0547">Nucleotide-binding</keyword>
<evidence type="ECO:0000259" key="3">
    <source>
        <dbReference type="PROSITE" id="PS50011"/>
    </source>
</evidence>
<protein>
    <submittedName>
        <fullName evidence="4">LRSK7-like protein</fullName>
    </submittedName>
</protein>
<organism evidence="4 5">
    <name type="scientific">Mya arenaria</name>
    <name type="common">Soft-shell clam</name>
    <dbReference type="NCBI Taxonomy" id="6604"/>
    <lineage>
        <taxon>Eukaryota</taxon>
        <taxon>Metazoa</taxon>
        <taxon>Spiralia</taxon>
        <taxon>Lophotrochozoa</taxon>
        <taxon>Mollusca</taxon>
        <taxon>Bivalvia</taxon>
        <taxon>Autobranchia</taxon>
        <taxon>Heteroconchia</taxon>
        <taxon>Euheterodonta</taxon>
        <taxon>Imparidentia</taxon>
        <taxon>Neoheterodontei</taxon>
        <taxon>Myida</taxon>
        <taxon>Myoidea</taxon>
        <taxon>Myidae</taxon>
        <taxon>Mya</taxon>
    </lineage>
</organism>
<dbReference type="Proteomes" id="UP001164746">
    <property type="component" value="Chromosome 16"/>
</dbReference>
<proteinExistence type="predicted"/>
<feature type="domain" description="Protein kinase" evidence="3">
    <location>
        <begin position="1"/>
        <end position="205"/>
    </location>
</feature>
<dbReference type="Gene3D" id="1.10.510.10">
    <property type="entry name" value="Transferase(Phosphotransferase) domain 1"/>
    <property type="match status" value="1"/>
</dbReference>
<evidence type="ECO:0000256" key="2">
    <source>
        <dbReference type="ARBA" id="ARBA00022840"/>
    </source>
</evidence>
<keyword evidence="2" id="KW-0067">ATP-binding</keyword>
<evidence type="ECO:0000313" key="4">
    <source>
        <dbReference type="EMBL" id="WAR29540.1"/>
    </source>
</evidence>
<dbReference type="InterPro" id="IPR000719">
    <property type="entry name" value="Prot_kinase_dom"/>
</dbReference>
<dbReference type="EMBL" id="CP111027">
    <property type="protein sequence ID" value="WAR29540.1"/>
    <property type="molecule type" value="Genomic_DNA"/>
</dbReference>
<reference evidence="4" key="1">
    <citation type="submission" date="2022-11" db="EMBL/GenBank/DDBJ databases">
        <title>Centuries of genome instability and evolution in soft-shell clam transmissible cancer (bioRxiv).</title>
        <authorList>
            <person name="Hart S.F.M."/>
            <person name="Yonemitsu M.A."/>
            <person name="Giersch R.M."/>
            <person name="Beal B.F."/>
            <person name="Arriagada G."/>
            <person name="Davis B.W."/>
            <person name="Ostrander E.A."/>
            <person name="Goff S.P."/>
            <person name="Metzger M.J."/>
        </authorList>
    </citation>
    <scope>NUCLEOTIDE SEQUENCE</scope>
    <source>
        <strain evidence="4">MELC-2E11</strain>
        <tissue evidence="4">Siphon/mantle</tissue>
    </source>
</reference>
<name>A0ABY7G522_MYAAR</name>
<dbReference type="PROSITE" id="PS50011">
    <property type="entry name" value="PROTEIN_KINASE_DOM"/>
    <property type="match status" value="1"/>
</dbReference>
<dbReference type="InterPro" id="IPR011009">
    <property type="entry name" value="Kinase-like_dom_sf"/>
</dbReference>
<accession>A0ABY7G522</accession>
<dbReference type="SUPFAM" id="SSF56112">
    <property type="entry name" value="Protein kinase-like (PK-like)"/>
    <property type="match status" value="1"/>
</dbReference>
<keyword evidence="5" id="KW-1185">Reference proteome</keyword>
<evidence type="ECO:0000313" key="5">
    <source>
        <dbReference type="Proteomes" id="UP001164746"/>
    </source>
</evidence>
<evidence type="ECO:0000256" key="1">
    <source>
        <dbReference type="ARBA" id="ARBA00022741"/>
    </source>
</evidence>
<sequence>MATGSGPEVAVPFYNQPLVICTRNKALDTALTDTDITTCLEHCVLHFAIVPQLAFYRDGKRVSYISPYFRGGNLKNAKALSWRDRLRILYHISCAIDYLHKPPCDGRTPVAHGGISRKNIVLDEQNNARLLYYGPNDIGEAYRTGDIERDKAKDWEDFKQVFQEMFPENDRSPIMIDKLKILEPDRNIKAELTFSVCAIYARCNV</sequence>